<feature type="non-terminal residue" evidence="1">
    <location>
        <position position="1"/>
    </location>
</feature>
<gene>
    <name evidence="1" type="ORF">C8A01DRAFT_17185</name>
</gene>
<dbReference type="AlphaFoldDB" id="A0AAN6PGX5"/>
<sequence>EFAPYINYTRSLGFDDRPDYSYLHGLFRHRFKAEGFNFDHVYDWTEKLQKKVERYPGQG</sequence>
<dbReference type="Proteomes" id="UP001303115">
    <property type="component" value="Unassembled WGS sequence"/>
</dbReference>
<protein>
    <recommendedName>
        <fullName evidence="3">Non-specific serine/threonine protein kinase</fullName>
    </recommendedName>
</protein>
<evidence type="ECO:0000313" key="1">
    <source>
        <dbReference type="EMBL" id="KAK4038774.1"/>
    </source>
</evidence>
<accession>A0AAN6PGX5</accession>
<organism evidence="1 2">
    <name type="scientific">Parachaetomium inaequale</name>
    <dbReference type="NCBI Taxonomy" id="2588326"/>
    <lineage>
        <taxon>Eukaryota</taxon>
        <taxon>Fungi</taxon>
        <taxon>Dikarya</taxon>
        <taxon>Ascomycota</taxon>
        <taxon>Pezizomycotina</taxon>
        <taxon>Sordariomycetes</taxon>
        <taxon>Sordariomycetidae</taxon>
        <taxon>Sordariales</taxon>
        <taxon>Chaetomiaceae</taxon>
        <taxon>Parachaetomium</taxon>
    </lineage>
</organism>
<comment type="caution">
    <text evidence="1">The sequence shown here is derived from an EMBL/GenBank/DDBJ whole genome shotgun (WGS) entry which is preliminary data.</text>
</comment>
<reference evidence="2" key="1">
    <citation type="journal article" date="2023" name="Mol. Phylogenet. Evol.">
        <title>Genome-scale phylogeny and comparative genomics of the fungal order Sordariales.</title>
        <authorList>
            <person name="Hensen N."/>
            <person name="Bonometti L."/>
            <person name="Westerberg I."/>
            <person name="Brannstrom I.O."/>
            <person name="Guillou S."/>
            <person name="Cros-Aarteil S."/>
            <person name="Calhoun S."/>
            <person name="Haridas S."/>
            <person name="Kuo A."/>
            <person name="Mondo S."/>
            <person name="Pangilinan J."/>
            <person name="Riley R."/>
            <person name="LaButti K."/>
            <person name="Andreopoulos B."/>
            <person name="Lipzen A."/>
            <person name="Chen C."/>
            <person name="Yan M."/>
            <person name="Daum C."/>
            <person name="Ng V."/>
            <person name="Clum A."/>
            <person name="Steindorff A."/>
            <person name="Ohm R.A."/>
            <person name="Martin F."/>
            <person name="Silar P."/>
            <person name="Natvig D.O."/>
            <person name="Lalanne C."/>
            <person name="Gautier V."/>
            <person name="Ament-Velasquez S.L."/>
            <person name="Kruys A."/>
            <person name="Hutchinson M.I."/>
            <person name="Powell A.J."/>
            <person name="Barry K."/>
            <person name="Miller A.N."/>
            <person name="Grigoriev I.V."/>
            <person name="Debuchy R."/>
            <person name="Gladieux P."/>
            <person name="Hiltunen Thoren M."/>
            <person name="Johannesson H."/>
        </authorList>
    </citation>
    <scope>NUCLEOTIDE SEQUENCE [LARGE SCALE GENOMIC DNA]</scope>
    <source>
        <strain evidence="2">CBS 284.82</strain>
    </source>
</reference>
<evidence type="ECO:0008006" key="3">
    <source>
        <dbReference type="Google" id="ProtNLM"/>
    </source>
</evidence>
<evidence type="ECO:0000313" key="2">
    <source>
        <dbReference type="Proteomes" id="UP001303115"/>
    </source>
</evidence>
<name>A0AAN6PGX5_9PEZI</name>
<dbReference type="EMBL" id="MU854419">
    <property type="protein sequence ID" value="KAK4038774.1"/>
    <property type="molecule type" value="Genomic_DNA"/>
</dbReference>
<keyword evidence="2" id="KW-1185">Reference proteome</keyword>
<dbReference type="Gene3D" id="1.10.510.10">
    <property type="entry name" value="Transferase(Phosphotransferase) domain 1"/>
    <property type="match status" value="1"/>
</dbReference>
<proteinExistence type="predicted"/>